<dbReference type="InterPro" id="IPR001296">
    <property type="entry name" value="Glyco_trans_1"/>
</dbReference>
<gene>
    <name evidence="5" type="ORF">Ssi02_56000</name>
</gene>
<dbReference type="GO" id="GO:0016757">
    <property type="term" value="F:glycosyltransferase activity"/>
    <property type="evidence" value="ECO:0007669"/>
    <property type="project" value="UniProtKB-KW"/>
</dbReference>
<reference evidence="5" key="1">
    <citation type="submission" date="2021-01" db="EMBL/GenBank/DDBJ databases">
        <title>Whole genome shotgun sequence of Sinosporangium siamense NBRC 109515.</title>
        <authorList>
            <person name="Komaki H."/>
            <person name="Tamura T."/>
        </authorList>
    </citation>
    <scope>NUCLEOTIDE SEQUENCE</scope>
    <source>
        <strain evidence="5">NBRC 109515</strain>
    </source>
</reference>
<proteinExistence type="predicted"/>
<evidence type="ECO:0000256" key="2">
    <source>
        <dbReference type="ARBA" id="ARBA00022679"/>
    </source>
</evidence>
<dbReference type="Pfam" id="PF00534">
    <property type="entry name" value="Glycos_transf_1"/>
    <property type="match status" value="1"/>
</dbReference>
<keyword evidence="6" id="KW-1185">Reference proteome</keyword>
<dbReference type="SUPFAM" id="SSF53756">
    <property type="entry name" value="UDP-Glycosyltransferase/glycogen phosphorylase"/>
    <property type="match status" value="1"/>
</dbReference>
<organism evidence="5 6">
    <name type="scientific">Sinosporangium siamense</name>
    <dbReference type="NCBI Taxonomy" id="1367973"/>
    <lineage>
        <taxon>Bacteria</taxon>
        <taxon>Bacillati</taxon>
        <taxon>Actinomycetota</taxon>
        <taxon>Actinomycetes</taxon>
        <taxon>Streptosporangiales</taxon>
        <taxon>Streptosporangiaceae</taxon>
        <taxon>Sinosporangium</taxon>
    </lineage>
</organism>
<evidence type="ECO:0000259" key="4">
    <source>
        <dbReference type="Pfam" id="PF13439"/>
    </source>
</evidence>
<dbReference type="InterPro" id="IPR050194">
    <property type="entry name" value="Glycosyltransferase_grp1"/>
</dbReference>
<dbReference type="AlphaFoldDB" id="A0A919RMW1"/>
<sequence>MICPATQNAVSERVMRGGPTVHRLASYGTPFHPSFRVCVPWRIRGAAARLLDRIAPDVVHVQSHFGVGRTLTAIARRTGVPVLATNHFMPENLIGYAPLPGRLATAICRLAWRDFLRVFGRARIVTAPTPRAVRLLCEQGLDGTILPVSCGLDLRRFAQSPARRADDGSRVLFVGRLDAEKNVDVLLRALPLLHERLPVTVEIVGDGSRRGELEGLARALGVADSVVFHGLVDDQEVLDAYARCDVFCMPGTAELQSLATMEAMAAGKPVVAADAMALPHLVRPGVNGLLFPPGDVSALAAALGSVLGDPVARTRMGDASRETVARHDIADTLDTFETLYQEAAETPRHFRIARDGDRHEHPAHSGR</sequence>
<evidence type="ECO:0000259" key="3">
    <source>
        <dbReference type="Pfam" id="PF00534"/>
    </source>
</evidence>
<dbReference type="Pfam" id="PF13439">
    <property type="entry name" value="Glyco_transf_4"/>
    <property type="match status" value="1"/>
</dbReference>
<dbReference type="PANTHER" id="PTHR45947">
    <property type="entry name" value="SULFOQUINOVOSYL TRANSFERASE SQD2"/>
    <property type="match status" value="1"/>
</dbReference>
<dbReference type="GO" id="GO:1901137">
    <property type="term" value="P:carbohydrate derivative biosynthetic process"/>
    <property type="evidence" value="ECO:0007669"/>
    <property type="project" value="UniProtKB-ARBA"/>
</dbReference>
<dbReference type="Gene3D" id="3.40.50.2000">
    <property type="entry name" value="Glycogen Phosphorylase B"/>
    <property type="match status" value="2"/>
</dbReference>
<feature type="domain" description="Glycosyl transferase family 1" evidence="3">
    <location>
        <begin position="164"/>
        <end position="322"/>
    </location>
</feature>
<feature type="domain" description="Glycosyltransferase subfamily 4-like N-terminal" evidence="4">
    <location>
        <begin position="2"/>
        <end position="156"/>
    </location>
</feature>
<accession>A0A919RMW1</accession>
<comment type="caution">
    <text evidence="5">The sequence shown here is derived from an EMBL/GenBank/DDBJ whole genome shotgun (WGS) entry which is preliminary data.</text>
</comment>
<keyword evidence="2" id="KW-0808">Transferase</keyword>
<dbReference type="PANTHER" id="PTHR45947:SF3">
    <property type="entry name" value="SULFOQUINOVOSYL TRANSFERASE SQD2"/>
    <property type="match status" value="1"/>
</dbReference>
<dbReference type="EMBL" id="BOOW01000035">
    <property type="protein sequence ID" value="GII95369.1"/>
    <property type="molecule type" value="Genomic_DNA"/>
</dbReference>
<keyword evidence="1" id="KW-0328">Glycosyltransferase</keyword>
<dbReference type="Proteomes" id="UP000606172">
    <property type="component" value="Unassembled WGS sequence"/>
</dbReference>
<protein>
    <submittedName>
        <fullName evidence="5">Uncharacterized protein</fullName>
    </submittedName>
</protein>
<name>A0A919RMW1_9ACTN</name>
<evidence type="ECO:0000256" key="1">
    <source>
        <dbReference type="ARBA" id="ARBA00022676"/>
    </source>
</evidence>
<evidence type="ECO:0000313" key="6">
    <source>
        <dbReference type="Proteomes" id="UP000606172"/>
    </source>
</evidence>
<evidence type="ECO:0000313" key="5">
    <source>
        <dbReference type="EMBL" id="GII95369.1"/>
    </source>
</evidence>
<dbReference type="InterPro" id="IPR028098">
    <property type="entry name" value="Glyco_trans_4-like_N"/>
</dbReference>